<reference evidence="3 4" key="1">
    <citation type="submission" date="2019-06" db="EMBL/GenBank/DDBJ databases">
        <title>Genomic Encyclopedia of Type Strains, Phase IV (KMG-V): Genome sequencing to study the core and pangenomes of soil and plant-associated prokaryotes.</title>
        <authorList>
            <person name="Whitman W."/>
        </authorList>
    </citation>
    <scope>NUCLEOTIDE SEQUENCE [LARGE SCALE GENOMIC DNA]</scope>
    <source>
        <strain evidence="3 4">BR 10355</strain>
    </source>
</reference>
<dbReference type="Pfam" id="PF02775">
    <property type="entry name" value="TPP_enzyme_C"/>
    <property type="match status" value="1"/>
</dbReference>
<evidence type="ECO:0000256" key="1">
    <source>
        <dbReference type="ARBA" id="ARBA00007812"/>
    </source>
</evidence>
<gene>
    <name evidence="3" type="ORF">FBZ93_1295</name>
</gene>
<comment type="caution">
    <text evidence="3">The sequence shown here is derived from an EMBL/GenBank/DDBJ whole genome shotgun (WGS) entry which is preliminary data.</text>
</comment>
<dbReference type="GO" id="GO:0005948">
    <property type="term" value="C:acetolactate synthase complex"/>
    <property type="evidence" value="ECO:0007669"/>
    <property type="project" value="TreeGrafter"/>
</dbReference>
<dbReference type="GO" id="GO:0009099">
    <property type="term" value="P:L-valine biosynthetic process"/>
    <property type="evidence" value="ECO:0007669"/>
    <property type="project" value="TreeGrafter"/>
</dbReference>
<evidence type="ECO:0000313" key="3">
    <source>
        <dbReference type="EMBL" id="TWB86065.1"/>
    </source>
</evidence>
<accession>A0A560KS36</accession>
<organism evidence="3 4">
    <name type="scientific">Bradyrhizobium macuxiense</name>
    <dbReference type="NCBI Taxonomy" id="1755647"/>
    <lineage>
        <taxon>Bacteria</taxon>
        <taxon>Pseudomonadati</taxon>
        <taxon>Pseudomonadota</taxon>
        <taxon>Alphaproteobacteria</taxon>
        <taxon>Hyphomicrobiales</taxon>
        <taxon>Nitrobacteraceae</taxon>
        <taxon>Bradyrhizobium</taxon>
    </lineage>
</organism>
<keyword evidence="4" id="KW-1185">Reference proteome</keyword>
<dbReference type="PANTHER" id="PTHR18968:SF13">
    <property type="entry name" value="ACETOLACTATE SYNTHASE CATALYTIC SUBUNIT, MITOCHONDRIAL"/>
    <property type="match status" value="1"/>
</dbReference>
<proteinExistence type="inferred from homology"/>
<dbReference type="AlphaFoldDB" id="A0A560KS36"/>
<dbReference type="SUPFAM" id="SSF52518">
    <property type="entry name" value="Thiamin diphosphate-binding fold (THDP-binding)"/>
    <property type="match status" value="1"/>
</dbReference>
<dbReference type="Gene3D" id="3.40.50.970">
    <property type="match status" value="1"/>
</dbReference>
<feature type="domain" description="Thiamine pyrophosphate enzyme TPP-binding" evidence="2">
    <location>
        <begin position="104"/>
        <end position="244"/>
    </location>
</feature>
<dbReference type="GO" id="GO:0030976">
    <property type="term" value="F:thiamine pyrophosphate binding"/>
    <property type="evidence" value="ECO:0007669"/>
    <property type="project" value="InterPro"/>
</dbReference>
<dbReference type="PANTHER" id="PTHR18968">
    <property type="entry name" value="THIAMINE PYROPHOSPHATE ENZYMES"/>
    <property type="match status" value="1"/>
</dbReference>
<comment type="similarity">
    <text evidence="1">Belongs to the TPP enzyme family.</text>
</comment>
<evidence type="ECO:0000259" key="2">
    <source>
        <dbReference type="Pfam" id="PF02775"/>
    </source>
</evidence>
<dbReference type="CDD" id="cd00568">
    <property type="entry name" value="TPP_enzymes"/>
    <property type="match status" value="1"/>
</dbReference>
<evidence type="ECO:0000313" key="4">
    <source>
        <dbReference type="Proteomes" id="UP000321304"/>
    </source>
</evidence>
<sequence length="286" mass="31456">MLDHSCQLPKNLIQIDIDPLADGRTYPNVQFICADCVEVLARLRGKICNVMRIDPDFRQRVRLAKGKATSDFRATLGPYKDFPSELRSVMPRDAVWARDITLSSSTWGHRLFPLYGPRDNIYPVGAGIGQGLQLAIGAAISGRKTVLLTGDGGFLFNMTELWTAVQENADIVIIVMNDNGYGVIKYMQDAMCNGRRAFGDLLGPDLLKLGDLAGISAWRVNSAEEVRTAVANALEVKGPTLVEINMQAIGEFPPYYPYSNMIERARAQRQDAANSSDSSINVQKSA</sequence>
<dbReference type="InterPro" id="IPR045229">
    <property type="entry name" value="TPP_enz"/>
</dbReference>
<dbReference type="GO" id="GO:0009097">
    <property type="term" value="P:isoleucine biosynthetic process"/>
    <property type="evidence" value="ECO:0007669"/>
    <property type="project" value="TreeGrafter"/>
</dbReference>
<protein>
    <submittedName>
        <fullName evidence="3">Thiamine pyrophosphate-dependent enzyme</fullName>
    </submittedName>
</protein>
<name>A0A560KS36_9BRAD</name>
<dbReference type="InterPro" id="IPR029061">
    <property type="entry name" value="THDP-binding"/>
</dbReference>
<dbReference type="GO" id="GO:0003984">
    <property type="term" value="F:acetolactate synthase activity"/>
    <property type="evidence" value="ECO:0007669"/>
    <property type="project" value="TreeGrafter"/>
</dbReference>
<dbReference type="InterPro" id="IPR011766">
    <property type="entry name" value="TPP_enzyme_TPP-bd"/>
</dbReference>
<dbReference type="GO" id="GO:0050660">
    <property type="term" value="F:flavin adenine dinucleotide binding"/>
    <property type="evidence" value="ECO:0007669"/>
    <property type="project" value="TreeGrafter"/>
</dbReference>
<dbReference type="Gene3D" id="3.40.50.1220">
    <property type="entry name" value="TPP-binding domain"/>
    <property type="match status" value="1"/>
</dbReference>
<dbReference type="Proteomes" id="UP000321304">
    <property type="component" value="Unassembled WGS sequence"/>
</dbReference>
<dbReference type="EMBL" id="VITY01000029">
    <property type="protein sequence ID" value="TWB86065.1"/>
    <property type="molecule type" value="Genomic_DNA"/>
</dbReference>